<gene>
    <name evidence="3" type="ORF">NCTC10327_00783</name>
</gene>
<keyword evidence="2" id="KW-0472">Membrane</keyword>
<reference evidence="3 4" key="1">
    <citation type="submission" date="2018-11" db="EMBL/GenBank/DDBJ databases">
        <authorList>
            <consortium name="Pathogen Informatics"/>
        </authorList>
    </citation>
    <scope>NUCLEOTIDE SEQUENCE [LARGE SCALE GENOMIC DNA]</scope>
    <source>
        <strain evidence="3 4">NCTC10327</strain>
    </source>
</reference>
<evidence type="ECO:0000256" key="2">
    <source>
        <dbReference type="SAM" id="Phobius"/>
    </source>
</evidence>
<sequence>MSTEEFDKPLERRQRWFHRKRRDPEATGQMVERLARFQGTPRFIIYLTIFVIAWLGWNTLAPEAWRFDSADFGFTALTLMLSLQASYASPMILLAQNRQDERDKVANEQDRQRAARNLNDTEYLMREISGLRMALGELATRDFVRSELNDLRDELDENREIRLAERETRIAELQAELDRLVAERAEDDRRAVEAEYAQMVRASSDADAATRSATSTSGATEASASEVANQHDANPAASSSSQKPVTPKTTAPKNTAPETTAPENTAPETTAPETTAPENTAPKSTVTESTARKSTATESTPPEA</sequence>
<evidence type="ECO:0000313" key="4">
    <source>
        <dbReference type="Proteomes" id="UP000269974"/>
    </source>
</evidence>
<feature type="compositionally biased region" description="Polar residues" evidence="1">
    <location>
        <begin position="283"/>
        <end position="304"/>
    </location>
</feature>
<feature type="compositionally biased region" description="Low complexity" evidence="1">
    <location>
        <begin position="201"/>
        <end position="228"/>
    </location>
</feature>
<comment type="caution">
    <text evidence="3">The sequence shown here is derived from an EMBL/GenBank/DDBJ whole genome shotgun (WGS) entry which is preliminary data.</text>
</comment>
<keyword evidence="2" id="KW-1133">Transmembrane helix</keyword>
<dbReference type="InterPro" id="IPR010406">
    <property type="entry name" value="DUF1003"/>
</dbReference>
<dbReference type="Proteomes" id="UP000269974">
    <property type="component" value="Unassembled WGS sequence"/>
</dbReference>
<dbReference type="PANTHER" id="PTHR41386">
    <property type="entry name" value="INTEGRAL MEMBRANE PROTEIN-RELATED"/>
    <property type="match status" value="1"/>
</dbReference>
<evidence type="ECO:0000313" key="3">
    <source>
        <dbReference type="EMBL" id="VDG76113.1"/>
    </source>
</evidence>
<feature type="compositionally biased region" description="Low complexity" evidence="1">
    <location>
        <begin position="243"/>
        <end position="282"/>
    </location>
</feature>
<name>A0A7Z8Y8Y3_9ACTO</name>
<keyword evidence="2" id="KW-0812">Transmembrane</keyword>
<dbReference type="PANTHER" id="PTHR41386:SF1">
    <property type="entry name" value="MEMBRANE PROTEIN"/>
    <property type="match status" value="1"/>
</dbReference>
<accession>A0A7Z8Y8Y3</accession>
<dbReference type="EMBL" id="UYIO01000001">
    <property type="protein sequence ID" value="VDG76113.1"/>
    <property type="molecule type" value="Genomic_DNA"/>
</dbReference>
<organism evidence="3 4">
    <name type="scientific">Actinobaculum suis</name>
    <dbReference type="NCBI Taxonomy" id="1657"/>
    <lineage>
        <taxon>Bacteria</taxon>
        <taxon>Bacillati</taxon>
        <taxon>Actinomycetota</taxon>
        <taxon>Actinomycetes</taxon>
        <taxon>Actinomycetales</taxon>
        <taxon>Actinomycetaceae</taxon>
        <taxon>Actinobaculum</taxon>
    </lineage>
</organism>
<feature type="transmembrane region" description="Helical" evidence="2">
    <location>
        <begin position="43"/>
        <end position="60"/>
    </location>
</feature>
<dbReference type="AlphaFoldDB" id="A0A7Z8Y8Y3"/>
<dbReference type="Pfam" id="PF06210">
    <property type="entry name" value="DUF1003"/>
    <property type="match status" value="1"/>
</dbReference>
<evidence type="ECO:0000256" key="1">
    <source>
        <dbReference type="SAM" id="MobiDB-lite"/>
    </source>
</evidence>
<feature type="transmembrane region" description="Helical" evidence="2">
    <location>
        <begin position="72"/>
        <end position="94"/>
    </location>
</feature>
<proteinExistence type="predicted"/>
<protein>
    <submittedName>
        <fullName evidence="3">Predicted membrane protein</fullName>
    </submittedName>
</protein>
<feature type="region of interest" description="Disordered" evidence="1">
    <location>
        <begin position="201"/>
        <end position="304"/>
    </location>
</feature>